<protein>
    <recommendedName>
        <fullName evidence="8">Cyclin-dependent kinase 2 homolog</fullName>
        <ecNumber evidence="1">2.7.11.22</ecNumber>
    </recommendedName>
    <alternativeName>
        <fullName evidence="9">Cell division control protein 2 homolog</fullName>
    </alternativeName>
    <alternativeName>
        <fullName evidence="10">cdc2-related kinase 2</fullName>
    </alternativeName>
</protein>
<reference evidence="12 13" key="1">
    <citation type="submission" date="2024-09" db="EMBL/GenBank/DDBJ databases">
        <title>Genome sequencing and assembly of Phytophthora oleae, isolate VK10A, causative agent of rot of olive drupes.</title>
        <authorList>
            <person name="Conti Taguali S."/>
            <person name="Riolo M."/>
            <person name="La Spada F."/>
            <person name="Cacciola S.O."/>
            <person name="Dionisio G."/>
        </authorList>
    </citation>
    <scope>NUCLEOTIDE SEQUENCE [LARGE SCALE GENOMIC DNA]</scope>
    <source>
        <strain evidence="12 13">VK10A</strain>
    </source>
</reference>
<organism evidence="12 13">
    <name type="scientific">Phytophthora oleae</name>
    <dbReference type="NCBI Taxonomy" id="2107226"/>
    <lineage>
        <taxon>Eukaryota</taxon>
        <taxon>Sar</taxon>
        <taxon>Stramenopiles</taxon>
        <taxon>Oomycota</taxon>
        <taxon>Peronosporomycetes</taxon>
        <taxon>Peronosporales</taxon>
        <taxon>Peronosporaceae</taxon>
        <taxon>Phytophthora</taxon>
    </lineage>
</organism>
<evidence type="ECO:0000313" key="12">
    <source>
        <dbReference type="EMBL" id="KAL3666264.1"/>
    </source>
</evidence>
<dbReference type="Gene3D" id="1.10.510.10">
    <property type="entry name" value="Transferase(Phosphotransferase) domain 1"/>
    <property type="match status" value="1"/>
</dbReference>
<comment type="caution">
    <text evidence="12">The sequence shown here is derived from an EMBL/GenBank/DDBJ whole genome shotgun (WGS) entry which is preliminary data.</text>
</comment>
<dbReference type="PANTHER" id="PTHR24056">
    <property type="entry name" value="CELL DIVISION PROTEIN KINASE"/>
    <property type="match status" value="1"/>
</dbReference>
<evidence type="ECO:0000256" key="5">
    <source>
        <dbReference type="ARBA" id="ARBA00022777"/>
    </source>
</evidence>
<evidence type="ECO:0000256" key="7">
    <source>
        <dbReference type="ARBA" id="ARBA00038543"/>
    </source>
</evidence>
<dbReference type="InterPro" id="IPR000719">
    <property type="entry name" value="Prot_kinase_dom"/>
</dbReference>
<dbReference type="InterPro" id="IPR050108">
    <property type="entry name" value="CDK"/>
</dbReference>
<evidence type="ECO:0000256" key="4">
    <source>
        <dbReference type="ARBA" id="ARBA00022741"/>
    </source>
</evidence>
<dbReference type="Proteomes" id="UP001632037">
    <property type="component" value="Unassembled WGS sequence"/>
</dbReference>
<keyword evidence="3" id="KW-0808">Transferase</keyword>
<comment type="subunit">
    <text evidence="7">May form a complex composed of at least the catalytic subunit CRK2 and a cyclin.</text>
</comment>
<dbReference type="PROSITE" id="PS50011">
    <property type="entry name" value="PROTEIN_KINASE_DOM"/>
    <property type="match status" value="1"/>
</dbReference>
<evidence type="ECO:0000256" key="10">
    <source>
        <dbReference type="ARBA" id="ARBA00042858"/>
    </source>
</evidence>
<evidence type="ECO:0000256" key="9">
    <source>
        <dbReference type="ARBA" id="ARBA00041902"/>
    </source>
</evidence>
<dbReference type="Gene3D" id="1.20.1280.50">
    <property type="match status" value="1"/>
</dbReference>
<keyword evidence="2" id="KW-0723">Serine/threonine-protein kinase</keyword>
<keyword evidence="13" id="KW-1185">Reference proteome</keyword>
<keyword evidence="4" id="KW-0547">Nucleotide-binding</keyword>
<gene>
    <name evidence="12" type="ORF">V7S43_008515</name>
</gene>
<dbReference type="EC" id="2.7.11.22" evidence="1"/>
<evidence type="ECO:0000256" key="3">
    <source>
        <dbReference type="ARBA" id="ARBA00022679"/>
    </source>
</evidence>
<dbReference type="Gene3D" id="3.30.200.20">
    <property type="entry name" value="Phosphorylase Kinase, domain 1"/>
    <property type="match status" value="1"/>
</dbReference>
<dbReference type="GO" id="GO:0005524">
    <property type="term" value="F:ATP binding"/>
    <property type="evidence" value="ECO:0007669"/>
    <property type="project" value="UniProtKB-KW"/>
</dbReference>
<dbReference type="PANTHER" id="PTHR24056:SF254">
    <property type="entry name" value="CYCLIN-DEPENDENT KINASE 2"/>
    <property type="match status" value="1"/>
</dbReference>
<evidence type="ECO:0000256" key="1">
    <source>
        <dbReference type="ARBA" id="ARBA00012425"/>
    </source>
</evidence>
<sequence length="255" mass="28733">MSRDPHTPLSANRVLIALRCSSAAAGSNAVDSGDEDLVVVPDDFDEEVDAILLEIFSFLLTADDLGEMAAVSKKWHELIDSPSLYQSLHSLNPDGSVNWVNFKNLGFKCKGSEGECFKCRAIHRQDSGDEEGSNVPRCKGEGVPYYMVRELAVLKKMKHDHITSLELVSLSNNELHTFFPYVNEALDMMIYPTDDGRALPETAIRKLLYQLLDAVAYSHRRGVLHRNLKPKHLLITTLDPENLSYRQRAYMYMCL</sequence>
<dbReference type="Pfam" id="PF12937">
    <property type="entry name" value="F-box-like"/>
    <property type="match status" value="1"/>
</dbReference>
<evidence type="ECO:0000259" key="11">
    <source>
        <dbReference type="PROSITE" id="PS50011"/>
    </source>
</evidence>
<dbReference type="EMBL" id="JBIMZQ010000017">
    <property type="protein sequence ID" value="KAL3666264.1"/>
    <property type="molecule type" value="Genomic_DNA"/>
</dbReference>
<evidence type="ECO:0000256" key="2">
    <source>
        <dbReference type="ARBA" id="ARBA00022527"/>
    </source>
</evidence>
<keyword evidence="6" id="KW-0067">ATP-binding</keyword>
<dbReference type="SUPFAM" id="SSF56112">
    <property type="entry name" value="Protein kinase-like (PK-like)"/>
    <property type="match status" value="1"/>
</dbReference>
<dbReference type="AlphaFoldDB" id="A0ABD3FL14"/>
<dbReference type="InterPro" id="IPR001810">
    <property type="entry name" value="F-box_dom"/>
</dbReference>
<dbReference type="InterPro" id="IPR011009">
    <property type="entry name" value="Kinase-like_dom_sf"/>
</dbReference>
<name>A0ABD3FL14_9STRA</name>
<dbReference type="Pfam" id="PF00069">
    <property type="entry name" value="Pkinase"/>
    <property type="match status" value="1"/>
</dbReference>
<feature type="domain" description="Protein kinase" evidence="11">
    <location>
        <begin position="102"/>
        <end position="255"/>
    </location>
</feature>
<evidence type="ECO:0000313" key="13">
    <source>
        <dbReference type="Proteomes" id="UP001632037"/>
    </source>
</evidence>
<proteinExistence type="predicted"/>
<evidence type="ECO:0000256" key="6">
    <source>
        <dbReference type="ARBA" id="ARBA00022840"/>
    </source>
</evidence>
<accession>A0ABD3FL14</accession>
<dbReference type="GO" id="GO:0004693">
    <property type="term" value="F:cyclin-dependent protein serine/threonine kinase activity"/>
    <property type="evidence" value="ECO:0007669"/>
    <property type="project" value="UniProtKB-EC"/>
</dbReference>
<evidence type="ECO:0000256" key="8">
    <source>
        <dbReference type="ARBA" id="ARBA00039612"/>
    </source>
</evidence>
<keyword evidence="5" id="KW-0418">Kinase</keyword>
<dbReference type="InterPro" id="IPR036047">
    <property type="entry name" value="F-box-like_dom_sf"/>
</dbReference>
<dbReference type="SUPFAM" id="SSF81383">
    <property type="entry name" value="F-box domain"/>
    <property type="match status" value="1"/>
</dbReference>